<gene>
    <name evidence="1" type="ORF">KS407_18640</name>
</gene>
<dbReference type="NCBIfam" id="NF033831">
    <property type="entry name" value="sce7725_fam"/>
    <property type="match status" value="1"/>
</dbReference>
<organism evidence="1 2">
    <name type="scientific">Evansella alkalicola</name>
    <dbReference type="NCBI Taxonomy" id="745819"/>
    <lineage>
        <taxon>Bacteria</taxon>
        <taxon>Bacillati</taxon>
        <taxon>Bacillota</taxon>
        <taxon>Bacilli</taxon>
        <taxon>Bacillales</taxon>
        <taxon>Bacillaceae</taxon>
        <taxon>Evansella</taxon>
    </lineage>
</organism>
<dbReference type="InterPro" id="IPR047727">
    <property type="entry name" value="Sce7725-like"/>
</dbReference>
<name>A0ABS6JY73_9BACI</name>
<reference evidence="1 2" key="1">
    <citation type="submission" date="2021-06" db="EMBL/GenBank/DDBJ databases">
        <title>Bacillus sp. RD4P76, an endophyte from a halophyte.</title>
        <authorList>
            <person name="Sun J.-Q."/>
        </authorList>
    </citation>
    <scope>NUCLEOTIDE SEQUENCE [LARGE SCALE GENOMIC DNA]</scope>
    <source>
        <strain evidence="1 2">JCM 17098</strain>
    </source>
</reference>
<protein>
    <submittedName>
        <fullName evidence="1">Sce7725 family protein</fullName>
    </submittedName>
</protein>
<evidence type="ECO:0000313" key="1">
    <source>
        <dbReference type="EMBL" id="MBU9723438.1"/>
    </source>
</evidence>
<accession>A0ABS6JY73</accession>
<keyword evidence="2" id="KW-1185">Reference proteome</keyword>
<proteinExistence type="predicted"/>
<comment type="caution">
    <text evidence="1">The sequence shown here is derived from an EMBL/GenBank/DDBJ whole genome shotgun (WGS) entry which is preliminary data.</text>
</comment>
<dbReference type="EMBL" id="JAHQCR010000077">
    <property type="protein sequence ID" value="MBU9723438.1"/>
    <property type="molecule type" value="Genomic_DNA"/>
</dbReference>
<dbReference type="Proteomes" id="UP000790580">
    <property type="component" value="Unassembled WGS sequence"/>
</dbReference>
<sequence length="311" mass="36351">MYFPYLRGRQYELIAIRELAELGLISNLVKPVVEPIKPTTTLLKTINSFIENELELAVIHNPRVGNFSDEYRILSNEKLKENFQNAFKNPFIIVSHIINENSYHELDSLFKDGHTREELLLINNDGDNIDNYLKIFDNAKPRFNLIPDATSIRRRVRENKVLLADKFDKLVRNSDYLDKEDSYFSEDHLFYKDEGYIGFSDYSIVGSEYSESGFAPYAVAIHIVYKDNNNCFRVKHFVSDSNEDYRDPAGKFSEALDKLMQWQSDMKINTYAMSEFRKHYEKGTYPGLGPIKKLAIMHHIELVSNFLDEER</sequence>
<evidence type="ECO:0000313" key="2">
    <source>
        <dbReference type="Proteomes" id="UP000790580"/>
    </source>
</evidence>